<organism evidence="2 3">
    <name type="scientific">Halocalculus aciditolerans</name>
    <dbReference type="NCBI Taxonomy" id="1383812"/>
    <lineage>
        <taxon>Archaea</taxon>
        <taxon>Methanobacteriati</taxon>
        <taxon>Methanobacteriota</taxon>
        <taxon>Stenosarchaea group</taxon>
        <taxon>Halobacteria</taxon>
        <taxon>Halobacteriales</taxon>
        <taxon>Halobacteriaceae</taxon>
        <taxon>Halocalculus</taxon>
    </lineage>
</organism>
<comment type="caution">
    <text evidence="2">The sequence shown here is derived from an EMBL/GenBank/DDBJ whole genome shotgun (WGS) entry which is preliminary data.</text>
</comment>
<keyword evidence="1" id="KW-1133">Transmembrane helix</keyword>
<protein>
    <submittedName>
        <fullName evidence="2">Uncharacterized protein</fullName>
    </submittedName>
</protein>
<evidence type="ECO:0000313" key="3">
    <source>
        <dbReference type="Proteomes" id="UP000607197"/>
    </source>
</evidence>
<dbReference type="Proteomes" id="UP000607197">
    <property type="component" value="Unassembled WGS sequence"/>
</dbReference>
<reference evidence="2" key="2">
    <citation type="submission" date="2020-09" db="EMBL/GenBank/DDBJ databases">
        <authorList>
            <person name="Sun Q."/>
            <person name="Ohkuma M."/>
        </authorList>
    </citation>
    <scope>NUCLEOTIDE SEQUENCE</scope>
    <source>
        <strain evidence="2">JCM 19596</strain>
    </source>
</reference>
<gene>
    <name evidence="2" type="ORF">GCM10009039_06310</name>
</gene>
<name>A0A830F8N5_9EURY</name>
<reference evidence="2" key="1">
    <citation type="journal article" date="2014" name="Int. J. Syst. Evol. Microbiol.">
        <title>Complete genome sequence of Corynebacterium casei LMG S-19264T (=DSM 44701T), isolated from a smear-ripened cheese.</title>
        <authorList>
            <consortium name="US DOE Joint Genome Institute (JGI-PGF)"/>
            <person name="Walter F."/>
            <person name="Albersmeier A."/>
            <person name="Kalinowski J."/>
            <person name="Ruckert C."/>
        </authorList>
    </citation>
    <scope>NUCLEOTIDE SEQUENCE</scope>
    <source>
        <strain evidence="2">JCM 19596</strain>
    </source>
</reference>
<accession>A0A830F8N5</accession>
<dbReference type="OrthoDB" id="271749at2157"/>
<dbReference type="RefSeq" id="WP_188975755.1">
    <property type="nucleotide sequence ID" value="NZ_BMPG01000001.1"/>
</dbReference>
<evidence type="ECO:0000256" key="1">
    <source>
        <dbReference type="SAM" id="Phobius"/>
    </source>
</evidence>
<keyword evidence="1" id="KW-0472">Membrane</keyword>
<evidence type="ECO:0000313" key="2">
    <source>
        <dbReference type="EMBL" id="GGL50821.1"/>
    </source>
</evidence>
<feature type="transmembrane region" description="Helical" evidence="1">
    <location>
        <begin position="46"/>
        <end position="65"/>
    </location>
</feature>
<feature type="transmembrane region" description="Helical" evidence="1">
    <location>
        <begin position="21"/>
        <end position="40"/>
    </location>
</feature>
<dbReference type="AlphaFoldDB" id="A0A830F8N5"/>
<dbReference type="EMBL" id="BMPG01000001">
    <property type="protein sequence ID" value="GGL50821.1"/>
    <property type="molecule type" value="Genomic_DNA"/>
</dbReference>
<proteinExistence type="predicted"/>
<sequence>MKPDDIPGFTELVAAGPDDRVFDTLVLVGPIVVLALAVFGRGVATTALAAVYLLGFVGYVCLLGIRRARESDST</sequence>
<keyword evidence="3" id="KW-1185">Reference proteome</keyword>
<keyword evidence="1" id="KW-0812">Transmembrane</keyword>